<proteinExistence type="predicted"/>
<protein>
    <submittedName>
        <fullName evidence="2">Uncharacterized protein</fullName>
    </submittedName>
</protein>
<dbReference type="Gene3D" id="3.15.10.30">
    <property type="entry name" value="Haemolymph juvenile hormone binding protein"/>
    <property type="match status" value="1"/>
</dbReference>
<dbReference type="InterPro" id="IPR038606">
    <property type="entry name" value="To_sf"/>
</dbReference>
<feature type="signal peptide" evidence="1">
    <location>
        <begin position="1"/>
        <end position="21"/>
    </location>
</feature>
<gene>
    <name evidence="2" type="ORF">PYW07_014483</name>
</gene>
<dbReference type="InterPro" id="IPR017943">
    <property type="entry name" value="Bactericidal_perm-incr_a/b_dom"/>
</dbReference>
<keyword evidence="3" id="KW-1185">Reference proteome</keyword>
<dbReference type="EMBL" id="JARGEI010000003">
    <property type="protein sequence ID" value="KAJ8733932.1"/>
    <property type="molecule type" value="Genomic_DNA"/>
</dbReference>
<dbReference type="PANTHER" id="PTHR11008:SF29">
    <property type="entry name" value="IP17226P"/>
    <property type="match status" value="1"/>
</dbReference>
<feature type="chain" id="PRO_5042021937" evidence="1">
    <location>
        <begin position="22"/>
        <end position="283"/>
    </location>
</feature>
<organism evidence="2 3">
    <name type="scientific">Mythimna separata</name>
    <name type="common">Oriental armyworm</name>
    <name type="synonym">Pseudaletia separata</name>
    <dbReference type="NCBI Taxonomy" id="271217"/>
    <lineage>
        <taxon>Eukaryota</taxon>
        <taxon>Metazoa</taxon>
        <taxon>Ecdysozoa</taxon>
        <taxon>Arthropoda</taxon>
        <taxon>Hexapoda</taxon>
        <taxon>Insecta</taxon>
        <taxon>Pterygota</taxon>
        <taxon>Neoptera</taxon>
        <taxon>Endopterygota</taxon>
        <taxon>Lepidoptera</taxon>
        <taxon>Glossata</taxon>
        <taxon>Ditrysia</taxon>
        <taxon>Noctuoidea</taxon>
        <taxon>Noctuidae</taxon>
        <taxon>Noctuinae</taxon>
        <taxon>Hadenini</taxon>
        <taxon>Mythimna</taxon>
    </lineage>
</organism>
<evidence type="ECO:0000313" key="3">
    <source>
        <dbReference type="Proteomes" id="UP001231518"/>
    </source>
</evidence>
<keyword evidence="1" id="KW-0732">Signal</keyword>
<reference evidence="2" key="1">
    <citation type="submission" date="2023-03" db="EMBL/GenBank/DDBJ databases">
        <title>Chromosome-level genomes of two armyworms, Mythimna separata and Mythimna loreyi, provide insights into the biosynthesis and reception of sex pheromones.</title>
        <authorList>
            <person name="Zhao H."/>
        </authorList>
    </citation>
    <scope>NUCLEOTIDE SEQUENCE</scope>
    <source>
        <strain evidence="2">BeijingLab</strain>
        <tissue evidence="2">Pupa</tissue>
    </source>
</reference>
<dbReference type="AlphaFoldDB" id="A0AAD7Z1D6"/>
<dbReference type="SMART" id="SM00700">
    <property type="entry name" value="JHBP"/>
    <property type="match status" value="1"/>
</dbReference>
<evidence type="ECO:0000313" key="2">
    <source>
        <dbReference type="EMBL" id="KAJ8733932.1"/>
    </source>
</evidence>
<dbReference type="Proteomes" id="UP001231518">
    <property type="component" value="Chromosome 5"/>
</dbReference>
<dbReference type="InterPro" id="IPR010562">
    <property type="entry name" value="Haemolymph_juvenile_hormone-bd"/>
</dbReference>
<dbReference type="GO" id="GO:0008289">
    <property type="term" value="F:lipid binding"/>
    <property type="evidence" value="ECO:0007669"/>
    <property type="project" value="InterPro"/>
</dbReference>
<dbReference type="Pfam" id="PF06585">
    <property type="entry name" value="JHBP"/>
    <property type="match status" value="1"/>
</dbReference>
<dbReference type="GO" id="GO:0005615">
    <property type="term" value="C:extracellular space"/>
    <property type="evidence" value="ECO:0007669"/>
    <property type="project" value="TreeGrafter"/>
</dbReference>
<accession>A0AAD7Z1D6</accession>
<dbReference type="PANTHER" id="PTHR11008">
    <property type="entry name" value="PROTEIN TAKEOUT-LIKE PROTEIN"/>
    <property type="match status" value="1"/>
</dbReference>
<dbReference type="SUPFAM" id="SSF55394">
    <property type="entry name" value="Bactericidal permeability-increasing protein, BPI"/>
    <property type="match status" value="1"/>
</dbReference>
<evidence type="ECO:0000256" key="1">
    <source>
        <dbReference type="SAM" id="SignalP"/>
    </source>
</evidence>
<comment type="caution">
    <text evidence="2">The sequence shown here is derived from an EMBL/GenBank/DDBJ whole genome shotgun (WGS) entry which is preliminary data.</text>
</comment>
<name>A0AAD7Z1D6_MYTSE</name>
<sequence>MTTKMKILCLVVLLVCALARGANVEYEDLPQVESVENHLEGLQFELNRLSPDHEVTEADKLLISELQTSEGQGRSLVADAIADLIEGFRDVVINGNDDIPPLDPLVIPVIGPFDFQAPATTASVTINDFRKEGLRWYVLDKITFNAIRLSFAAHITIPWITVTGTYDARARLGLITHRAGGGFRVFAHRIEVGLDMRVGTNILGGHLFLRELDIRIDIHDTHIQLHGMTGSSIINAFINNYVQNLTQELIQSEMENVSKMLSEELFDVINEILKDYTINDILG</sequence>